<reference evidence="5" key="1">
    <citation type="submission" date="2021-01" db="EMBL/GenBank/DDBJ databases">
        <authorList>
            <person name="Corre E."/>
            <person name="Pelletier E."/>
            <person name="Niang G."/>
            <person name="Scheremetjew M."/>
            <person name="Finn R."/>
            <person name="Kale V."/>
            <person name="Holt S."/>
            <person name="Cochrane G."/>
            <person name="Meng A."/>
            <person name="Brown T."/>
            <person name="Cohen L."/>
        </authorList>
    </citation>
    <scope>NUCLEOTIDE SEQUENCE</scope>
    <source>
        <strain evidence="5">RCC1130</strain>
    </source>
</reference>
<dbReference type="SUPFAM" id="SSF48452">
    <property type="entry name" value="TPR-like"/>
    <property type="match status" value="2"/>
</dbReference>
<comment type="similarity">
    <text evidence="1">Belongs to the CNOT10 family.</text>
</comment>
<name>A0A7S0IKD8_9EUKA</name>
<dbReference type="GO" id="GO:0030014">
    <property type="term" value="C:CCR4-NOT complex"/>
    <property type="evidence" value="ECO:0007669"/>
    <property type="project" value="InterPro"/>
</dbReference>
<dbReference type="GO" id="GO:0006402">
    <property type="term" value="P:mRNA catabolic process"/>
    <property type="evidence" value="ECO:0007669"/>
    <property type="project" value="TreeGrafter"/>
</dbReference>
<evidence type="ECO:0000256" key="1">
    <source>
        <dbReference type="ARBA" id="ARBA00010080"/>
    </source>
</evidence>
<evidence type="ECO:0000313" key="5">
    <source>
        <dbReference type="EMBL" id="CAD8524496.1"/>
    </source>
</evidence>
<dbReference type="InterPro" id="IPR011990">
    <property type="entry name" value="TPR-like_helical_dom_sf"/>
</dbReference>
<dbReference type="AlphaFoldDB" id="A0A7S0IKD8"/>
<evidence type="ECO:0000256" key="2">
    <source>
        <dbReference type="PROSITE-ProRule" id="PRU00339"/>
    </source>
</evidence>
<dbReference type="SMART" id="SM00028">
    <property type="entry name" value="TPR"/>
    <property type="match status" value="5"/>
</dbReference>
<protein>
    <recommendedName>
        <fullName evidence="6">CCR4-NOT transcription complex subunit 10</fullName>
    </recommendedName>
</protein>
<keyword evidence="2" id="KW-0802">TPR repeat</keyword>
<dbReference type="Gene3D" id="1.25.40.10">
    <property type="entry name" value="Tetratricopeptide repeat domain"/>
    <property type="match status" value="2"/>
</dbReference>
<dbReference type="PANTHER" id="PTHR12979">
    <property type="entry name" value="CCR4-NOT TRANSCRIPTION COMPLEX SUBUNIT 10"/>
    <property type="match status" value="1"/>
</dbReference>
<dbReference type="InterPro" id="IPR039740">
    <property type="entry name" value="CNOT10"/>
</dbReference>
<accession>A0A7S0IKD8</accession>
<sequence length="705" mass="76836">MGHEAEEGPPELAVLAGSAYAEGEIDAAWSQLQTLMKQREGDPKVLHNAAITEYTVGGAREPRKLLAELEKLRLRVEEARAEAESGEGGMVNELVADADASLISYNMAVLFYQLKQYARCRSILEEMFSNIEPIDEFLAFKVCFLLLEVQLLQRQTDKAAEVLAYLERSYSTLTKADGIKENGASEGATESSVNVSELKGATPSDWPNKRSARRPPTDVTPEEVRAALNVYKAKLSLLARASKSSKREIKTTLNACAQNTTGLFLKSNLEYQRGNYRKAIKLLSNSCQKNDRDPNVAALYFNNMGCIHHCMRRHTASGFYFSRALQENLTLYTQKDDKGGASLPAFSCDRRCEMEYNRGLQFLLSARPEQAFNSFQVALLLLHRQPRLWLRLGETCMAVHVQQQAQQCKQKEGRGTAKHAVVGVGKARRLVLPARSDGLSELAVAEEAAPAEAASSASAVAEPAPTLVYGMKSLRNALLLCETQRAARSPSEYSALVAANAMGTLSLSEEYSLQLYTIQWLALLQLSWCSLVQEDYLQAHAWATQLLKSSACASNLKVFAYLYACDALCHMSRSAEAEAHLASALQLGDSLAAIAGYSAPGGQGSEGSTQEGDIGCVRNPYASLSPSLEAAGAAASRSVLYANLGVVHILQGDLAQATHCTQQALSLQPQQRSALLCLAYLELRNGNTDAALNIIKRQRLLAPLD</sequence>
<keyword evidence="3" id="KW-0175">Coiled coil</keyword>
<proteinExistence type="inferred from homology"/>
<feature type="region of interest" description="Disordered" evidence="4">
    <location>
        <begin position="181"/>
        <end position="221"/>
    </location>
</feature>
<dbReference type="EMBL" id="HBER01002086">
    <property type="protein sequence ID" value="CAD8524496.1"/>
    <property type="molecule type" value="Transcribed_RNA"/>
</dbReference>
<evidence type="ECO:0008006" key="6">
    <source>
        <dbReference type="Google" id="ProtNLM"/>
    </source>
</evidence>
<feature type="repeat" description="TPR" evidence="2">
    <location>
        <begin position="638"/>
        <end position="671"/>
    </location>
</feature>
<dbReference type="GO" id="GO:0017148">
    <property type="term" value="P:negative regulation of translation"/>
    <property type="evidence" value="ECO:0007669"/>
    <property type="project" value="TreeGrafter"/>
</dbReference>
<evidence type="ECO:0000256" key="4">
    <source>
        <dbReference type="SAM" id="MobiDB-lite"/>
    </source>
</evidence>
<dbReference type="InterPro" id="IPR019734">
    <property type="entry name" value="TPR_rpt"/>
</dbReference>
<evidence type="ECO:0000256" key="3">
    <source>
        <dbReference type="SAM" id="Coils"/>
    </source>
</evidence>
<feature type="coiled-coil region" evidence="3">
    <location>
        <begin position="62"/>
        <end position="89"/>
    </location>
</feature>
<organism evidence="5">
    <name type="scientific">Calcidiscus leptoporus</name>
    <dbReference type="NCBI Taxonomy" id="127549"/>
    <lineage>
        <taxon>Eukaryota</taxon>
        <taxon>Haptista</taxon>
        <taxon>Haptophyta</taxon>
        <taxon>Prymnesiophyceae</taxon>
        <taxon>Coccolithales</taxon>
        <taxon>Calcidiscaceae</taxon>
        <taxon>Calcidiscus</taxon>
    </lineage>
</organism>
<dbReference type="PROSITE" id="PS50005">
    <property type="entry name" value="TPR"/>
    <property type="match status" value="1"/>
</dbReference>
<dbReference type="PANTHER" id="PTHR12979:SF5">
    <property type="entry name" value="CCR4-NOT TRANSCRIPTION COMPLEX SUBUNIT 10"/>
    <property type="match status" value="1"/>
</dbReference>
<gene>
    <name evidence="5" type="ORF">CLEP1334_LOCUS1116</name>
</gene>